<dbReference type="EMBL" id="JQAZ01000007">
    <property type="protein sequence ID" value="KRN30298.1"/>
    <property type="molecule type" value="Genomic_DNA"/>
</dbReference>
<gene>
    <name evidence="1" type="ORF">IV38_GL001951</name>
    <name evidence="2" type="ORF">IV40_GL001886</name>
</gene>
<dbReference type="Proteomes" id="UP000051751">
    <property type="component" value="Unassembled WGS sequence"/>
</dbReference>
<organism evidence="1 4">
    <name type="scientific">Lactobacillus selangorensis</name>
    <dbReference type="NCBI Taxonomy" id="81857"/>
    <lineage>
        <taxon>Bacteria</taxon>
        <taxon>Bacillati</taxon>
        <taxon>Bacillota</taxon>
        <taxon>Bacilli</taxon>
        <taxon>Lactobacillales</taxon>
        <taxon>Lactobacillaceae</taxon>
        <taxon>Lactobacillus</taxon>
    </lineage>
</organism>
<evidence type="ECO:0000313" key="2">
    <source>
        <dbReference type="EMBL" id="KRN30298.1"/>
    </source>
</evidence>
<dbReference type="Proteomes" id="UP000051645">
    <property type="component" value="Unassembled WGS sequence"/>
</dbReference>
<reference evidence="3 4" key="1">
    <citation type="journal article" date="2015" name="Genome Announc.">
        <title>Expanding the biotechnology potential of lactobacilli through comparative genomics of 213 strains and associated genera.</title>
        <authorList>
            <person name="Sun Z."/>
            <person name="Harris H.M."/>
            <person name="McCann A."/>
            <person name="Guo C."/>
            <person name="Argimon S."/>
            <person name="Zhang W."/>
            <person name="Yang X."/>
            <person name="Jeffery I.B."/>
            <person name="Cooney J.C."/>
            <person name="Kagawa T.F."/>
            <person name="Liu W."/>
            <person name="Song Y."/>
            <person name="Salvetti E."/>
            <person name="Wrobel A."/>
            <person name="Rasinkangas P."/>
            <person name="Parkhill J."/>
            <person name="Rea M.C."/>
            <person name="O'Sullivan O."/>
            <person name="Ritari J."/>
            <person name="Douillard F.P."/>
            <person name="Paul Ross R."/>
            <person name="Yang R."/>
            <person name="Briner A.E."/>
            <person name="Felis G.E."/>
            <person name="de Vos W.M."/>
            <person name="Barrangou R."/>
            <person name="Klaenhammer T.R."/>
            <person name="Caufield P.W."/>
            <person name="Cui Y."/>
            <person name="Zhang H."/>
            <person name="O'Toole P.W."/>
        </authorList>
    </citation>
    <scope>NUCLEOTIDE SEQUENCE [LARGE SCALE GENOMIC DNA]</scope>
    <source>
        <strain evidence="1 4">ATCC BAA-66</strain>
        <strain evidence="2 3">DSM 13344</strain>
    </source>
</reference>
<dbReference type="AlphaFoldDB" id="A0A0R2FGH3"/>
<dbReference type="EMBL" id="JQAT01000006">
    <property type="protein sequence ID" value="KRN27737.1"/>
    <property type="molecule type" value="Genomic_DNA"/>
</dbReference>
<evidence type="ECO:0000313" key="3">
    <source>
        <dbReference type="Proteomes" id="UP000051645"/>
    </source>
</evidence>
<name>A0A0R2FGH3_9LACO</name>
<proteinExistence type="predicted"/>
<keyword evidence="3" id="KW-1185">Reference proteome</keyword>
<comment type="caution">
    <text evidence="1">The sequence shown here is derived from an EMBL/GenBank/DDBJ whole genome shotgun (WGS) entry which is preliminary data.</text>
</comment>
<protein>
    <submittedName>
        <fullName evidence="1">Uncharacterized protein</fullName>
    </submittedName>
</protein>
<accession>A0A0R2FGH3</accession>
<evidence type="ECO:0000313" key="4">
    <source>
        <dbReference type="Proteomes" id="UP000051751"/>
    </source>
</evidence>
<dbReference type="PATRIC" id="fig|81857.3.peg.1978"/>
<evidence type="ECO:0000313" key="1">
    <source>
        <dbReference type="EMBL" id="KRN27737.1"/>
    </source>
</evidence>
<sequence length="174" mass="20263">MIHSMKKLDSMVDDLNKHLDYFPEGKIYQYKFTWSDISDSNEDMQVVEKYFRGLSDEKKISYSNKNETLTMIDSFLLKNRNTFTPPTLAKKLGIGVADVYKHYALLGIKDYKHKLRVKNSRAHFKQFEDNFIVANYGQMSIYEMTRNIHHGAGAIKKEIAKLISNGRIKEKATK</sequence>
<dbReference type="STRING" id="81857.IV38_GL001951"/>